<organism evidence="1 2">
    <name type="scientific">Synaphobranchus kaupii</name>
    <name type="common">Kaup's arrowtooth eel</name>
    <dbReference type="NCBI Taxonomy" id="118154"/>
    <lineage>
        <taxon>Eukaryota</taxon>
        <taxon>Metazoa</taxon>
        <taxon>Chordata</taxon>
        <taxon>Craniata</taxon>
        <taxon>Vertebrata</taxon>
        <taxon>Euteleostomi</taxon>
        <taxon>Actinopterygii</taxon>
        <taxon>Neopterygii</taxon>
        <taxon>Teleostei</taxon>
        <taxon>Anguilliformes</taxon>
        <taxon>Synaphobranchidae</taxon>
        <taxon>Synaphobranchus</taxon>
    </lineage>
</organism>
<comment type="caution">
    <text evidence="1">The sequence shown here is derived from an EMBL/GenBank/DDBJ whole genome shotgun (WGS) entry which is preliminary data.</text>
</comment>
<name>A0A9Q1ETN9_SYNKA</name>
<sequence length="74" mass="8243">MAAQPLIRTKQREEVINGTSTQVVCTEFSNYIFVVLTQYGKMGSLISVAPDSRSADISTTPCSPPKCFWEKMRP</sequence>
<dbReference type="Gene3D" id="3.30.230.90">
    <property type="match status" value="1"/>
</dbReference>
<dbReference type="InterPro" id="IPR018788">
    <property type="entry name" value="Proteasome_assmbl_chp_3"/>
</dbReference>
<dbReference type="AlphaFoldDB" id="A0A9Q1ETN9"/>
<dbReference type="InterPro" id="IPR053720">
    <property type="entry name" value="Psm_Assembly_Chaperone"/>
</dbReference>
<dbReference type="Proteomes" id="UP001152622">
    <property type="component" value="Chromosome 12"/>
</dbReference>
<dbReference type="GO" id="GO:0043248">
    <property type="term" value="P:proteasome assembly"/>
    <property type="evidence" value="ECO:0007669"/>
    <property type="project" value="InterPro"/>
</dbReference>
<dbReference type="PANTHER" id="PTHR31051">
    <property type="entry name" value="PROTEASOME ASSEMBLY CHAPERONE 3"/>
    <property type="match status" value="1"/>
</dbReference>
<proteinExistence type="predicted"/>
<dbReference type="PANTHER" id="PTHR31051:SF1">
    <property type="entry name" value="PROTEASOME ASSEMBLY CHAPERONE 3"/>
    <property type="match status" value="1"/>
</dbReference>
<accession>A0A9Q1ETN9</accession>
<dbReference type="EMBL" id="JAINUF010000012">
    <property type="protein sequence ID" value="KAJ8344881.1"/>
    <property type="molecule type" value="Genomic_DNA"/>
</dbReference>
<evidence type="ECO:0000313" key="2">
    <source>
        <dbReference type="Proteomes" id="UP001152622"/>
    </source>
</evidence>
<gene>
    <name evidence="1" type="ORF">SKAU_G00290740</name>
</gene>
<dbReference type="OrthoDB" id="5839at2759"/>
<evidence type="ECO:0008006" key="3">
    <source>
        <dbReference type="Google" id="ProtNLM"/>
    </source>
</evidence>
<keyword evidence="2" id="KW-1185">Reference proteome</keyword>
<evidence type="ECO:0000313" key="1">
    <source>
        <dbReference type="EMBL" id="KAJ8344881.1"/>
    </source>
</evidence>
<dbReference type="Pfam" id="PF10178">
    <property type="entry name" value="PAC3"/>
    <property type="match status" value="1"/>
</dbReference>
<reference evidence="1" key="1">
    <citation type="journal article" date="2023" name="Science">
        <title>Genome structures resolve the early diversification of teleost fishes.</title>
        <authorList>
            <person name="Parey E."/>
            <person name="Louis A."/>
            <person name="Montfort J."/>
            <person name="Bouchez O."/>
            <person name="Roques C."/>
            <person name="Iampietro C."/>
            <person name="Lluch J."/>
            <person name="Castinel A."/>
            <person name="Donnadieu C."/>
            <person name="Desvignes T."/>
            <person name="Floi Bucao C."/>
            <person name="Jouanno E."/>
            <person name="Wen M."/>
            <person name="Mejri S."/>
            <person name="Dirks R."/>
            <person name="Jansen H."/>
            <person name="Henkel C."/>
            <person name="Chen W.J."/>
            <person name="Zahm M."/>
            <person name="Cabau C."/>
            <person name="Klopp C."/>
            <person name="Thompson A.W."/>
            <person name="Robinson-Rechavi M."/>
            <person name="Braasch I."/>
            <person name="Lecointre G."/>
            <person name="Bobe J."/>
            <person name="Postlethwait J.H."/>
            <person name="Berthelot C."/>
            <person name="Roest Crollius H."/>
            <person name="Guiguen Y."/>
        </authorList>
    </citation>
    <scope>NUCLEOTIDE SEQUENCE</scope>
    <source>
        <strain evidence="1">WJC10195</strain>
    </source>
</reference>
<protein>
    <recommendedName>
        <fullName evidence="3">Proteasome assembly chaperone 3</fullName>
    </recommendedName>
</protein>